<organism evidence="1 2">
    <name type="scientific">Symbiodinium necroappetens</name>
    <dbReference type="NCBI Taxonomy" id="1628268"/>
    <lineage>
        <taxon>Eukaryota</taxon>
        <taxon>Sar</taxon>
        <taxon>Alveolata</taxon>
        <taxon>Dinophyceae</taxon>
        <taxon>Suessiales</taxon>
        <taxon>Symbiodiniaceae</taxon>
        <taxon>Symbiodinium</taxon>
    </lineage>
</organism>
<dbReference type="EMBL" id="CAJNJA010072908">
    <property type="protein sequence ID" value="CAE7908133.1"/>
    <property type="molecule type" value="Genomic_DNA"/>
</dbReference>
<accession>A0A813BNR8</accession>
<dbReference type="Proteomes" id="UP000601435">
    <property type="component" value="Unassembled WGS sequence"/>
</dbReference>
<evidence type="ECO:0000313" key="1">
    <source>
        <dbReference type="EMBL" id="CAE7908133.1"/>
    </source>
</evidence>
<dbReference type="OrthoDB" id="407308at2759"/>
<name>A0A813BNR8_9DINO</name>
<keyword evidence="2" id="KW-1185">Reference proteome</keyword>
<feature type="non-terminal residue" evidence="1">
    <location>
        <position position="567"/>
    </location>
</feature>
<sequence length="567" mass="64741">MSFSHAVACASWILLAFVFWPMSWMGSIFRHGRLGDLRNVSAADTLRRRTSSPTGHTVACLVTGRTRAGEVGGIRAYMADVTAQADLFVCADPEDAGAMVLANFSNLVSYRTSSEDGGYPSDLQGVNVIVAQWWRLQQCWKLVQEHEERHRFRYSFYMKTQPDCHRYNACYPCLDTYKAALDKHGAGLDNVFFANSDHIFGGSRRGFERAATMMSRIESDYFGKTLTTYYPLDWDLVLRSEWNGQLHWAGIVFPRDVLDPEHCCSRQDLENKLAKLHEFSKNGTPVDGKVCNLKGDCSRGRNGTHEGLSSYRYAPDSVPFDSEVSFLLDMLRGGIEMHELRSLSKNLTRAEHNRTGLYPVLSPSGHKVACIISGKIRGSDRKTFDDKAKAQMKEVTAGTDLFVCADQEDHIEEHFQNFSNLVQYRTAEDDGGYKADLKNIDQPKRDHEPGTPPGMKAIQWWRLQQCWRLVQQYEERFDFRYSFYYKTRTDCDTRGGCYPCLGTYEAATKKYGAQLDKVFFANSDRVFGGSRRGFERAATFMSRIESDYFRKTLTTYYPLDWDLVLRS</sequence>
<comment type="caution">
    <text evidence="1">The sequence shown here is derived from an EMBL/GenBank/DDBJ whole genome shotgun (WGS) entry which is preliminary data.</text>
</comment>
<proteinExistence type="predicted"/>
<protein>
    <submittedName>
        <fullName evidence="1">DNAH6 protein</fullName>
    </submittedName>
</protein>
<evidence type="ECO:0000313" key="2">
    <source>
        <dbReference type="Proteomes" id="UP000601435"/>
    </source>
</evidence>
<reference evidence="1" key="1">
    <citation type="submission" date="2021-02" db="EMBL/GenBank/DDBJ databases">
        <authorList>
            <person name="Dougan E. K."/>
            <person name="Rhodes N."/>
            <person name="Thang M."/>
            <person name="Chan C."/>
        </authorList>
    </citation>
    <scope>NUCLEOTIDE SEQUENCE</scope>
</reference>
<dbReference type="AlphaFoldDB" id="A0A813BNR8"/>
<gene>
    <name evidence="1" type="primary">DNAH6</name>
    <name evidence="1" type="ORF">SNEC2469_LOCUS30833</name>
</gene>